<dbReference type="InterPro" id="IPR000866">
    <property type="entry name" value="AhpC/TSA"/>
</dbReference>
<dbReference type="InterPro" id="IPR025380">
    <property type="entry name" value="DUF4369"/>
</dbReference>
<dbReference type="AlphaFoldDB" id="A0A4Q1D4S5"/>
<dbReference type="PROSITE" id="PS00194">
    <property type="entry name" value="THIOREDOXIN_1"/>
    <property type="match status" value="1"/>
</dbReference>
<dbReference type="GO" id="GO:0017004">
    <property type="term" value="P:cytochrome complex assembly"/>
    <property type="evidence" value="ECO:0007669"/>
    <property type="project" value="UniProtKB-KW"/>
</dbReference>
<evidence type="ECO:0000256" key="4">
    <source>
        <dbReference type="ARBA" id="ARBA00023284"/>
    </source>
</evidence>
<dbReference type="InterPro" id="IPR050553">
    <property type="entry name" value="Thioredoxin_ResA/DsbE_sf"/>
</dbReference>
<evidence type="ECO:0000256" key="3">
    <source>
        <dbReference type="ARBA" id="ARBA00023157"/>
    </source>
</evidence>
<keyword evidence="3" id="KW-1015">Disulfide bond</keyword>
<evidence type="ECO:0000256" key="2">
    <source>
        <dbReference type="ARBA" id="ARBA00022748"/>
    </source>
</evidence>
<dbReference type="SUPFAM" id="SSF52833">
    <property type="entry name" value="Thioredoxin-like"/>
    <property type="match status" value="1"/>
</dbReference>
<keyword evidence="2" id="KW-0201">Cytochrome c-type biogenesis</keyword>
<dbReference type="InterPro" id="IPR013766">
    <property type="entry name" value="Thioredoxin_domain"/>
</dbReference>
<dbReference type="Gene3D" id="3.40.30.10">
    <property type="entry name" value="Glutaredoxin"/>
    <property type="match status" value="1"/>
</dbReference>
<comment type="subcellular location">
    <subcellularLocation>
        <location evidence="1">Cell envelope</location>
    </subcellularLocation>
</comment>
<dbReference type="PROSITE" id="PS51352">
    <property type="entry name" value="THIOREDOXIN_2"/>
    <property type="match status" value="1"/>
</dbReference>
<evidence type="ECO:0000313" key="6">
    <source>
        <dbReference type="EMBL" id="RXK83482.1"/>
    </source>
</evidence>
<dbReference type="GO" id="GO:0016209">
    <property type="term" value="F:antioxidant activity"/>
    <property type="evidence" value="ECO:0007669"/>
    <property type="project" value="InterPro"/>
</dbReference>
<gene>
    <name evidence="6" type="ORF">ESB13_15420</name>
</gene>
<dbReference type="PANTHER" id="PTHR42852">
    <property type="entry name" value="THIOL:DISULFIDE INTERCHANGE PROTEIN DSBE"/>
    <property type="match status" value="1"/>
</dbReference>
<dbReference type="Proteomes" id="UP000290545">
    <property type="component" value="Unassembled WGS sequence"/>
</dbReference>
<protein>
    <submittedName>
        <fullName evidence="6">AhpC/TSA family protein</fullName>
    </submittedName>
</protein>
<organism evidence="6 7">
    <name type="scientific">Filimonas effusa</name>
    <dbReference type="NCBI Taxonomy" id="2508721"/>
    <lineage>
        <taxon>Bacteria</taxon>
        <taxon>Pseudomonadati</taxon>
        <taxon>Bacteroidota</taxon>
        <taxon>Chitinophagia</taxon>
        <taxon>Chitinophagales</taxon>
        <taxon>Chitinophagaceae</taxon>
        <taxon>Filimonas</taxon>
    </lineage>
</organism>
<evidence type="ECO:0000256" key="1">
    <source>
        <dbReference type="ARBA" id="ARBA00004196"/>
    </source>
</evidence>
<dbReference type="CDD" id="cd02966">
    <property type="entry name" value="TlpA_like_family"/>
    <property type="match status" value="1"/>
</dbReference>
<evidence type="ECO:0000313" key="7">
    <source>
        <dbReference type="Proteomes" id="UP000290545"/>
    </source>
</evidence>
<dbReference type="GO" id="GO:0016491">
    <property type="term" value="F:oxidoreductase activity"/>
    <property type="evidence" value="ECO:0007669"/>
    <property type="project" value="InterPro"/>
</dbReference>
<sequence length="378" mass="41736">MNKILTVALALLMLNACKPKEYGAFIVTGKILHAPATAKILLQDLPFNGTKPVVIDSATIKKDGSFTLRGVAREEGIYRLSIDEQGPSMLFVNDAHSIHVQFDISDFRKPEVKGSKATIALYDFLDNYRGKDSALVGTFMAIDTLRVKAGTDSLIQVQYQKRDQQLKALNRTITEFLKQTESPASSFYVIALGAKSMLPEELKPLADAASAKFKEHSGLAILKSQLAMEISGNKQDAPYALLNQQAPELAMTDVNGKPVRISSFKGKYLLVDFWASWCGPCREENPNVVAAYKQFKDKNFEILGVSLDSDKSKWVQAIGRDSLSWPQMSDLKQWESAAVGTYQFNAIPFNVLIDPSGKIIASRLTGPKLQQKLAEVLK</sequence>
<dbReference type="EMBL" id="SDHZ01000002">
    <property type="protein sequence ID" value="RXK83482.1"/>
    <property type="molecule type" value="Genomic_DNA"/>
</dbReference>
<accession>A0A4Q1D4S5</accession>
<evidence type="ECO:0000259" key="5">
    <source>
        <dbReference type="PROSITE" id="PS51352"/>
    </source>
</evidence>
<reference evidence="6 7" key="1">
    <citation type="submission" date="2019-01" db="EMBL/GenBank/DDBJ databases">
        <title>Filimonas sp. strain TTM-71.</title>
        <authorList>
            <person name="Chen W.-M."/>
        </authorList>
    </citation>
    <scope>NUCLEOTIDE SEQUENCE [LARGE SCALE GENOMIC DNA]</scope>
    <source>
        <strain evidence="6 7">TTM-71</strain>
    </source>
</reference>
<dbReference type="InterPro" id="IPR036249">
    <property type="entry name" value="Thioredoxin-like_sf"/>
</dbReference>
<keyword evidence="4" id="KW-0676">Redox-active center</keyword>
<dbReference type="PANTHER" id="PTHR42852:SF6">
    <property type="entry name" value="THIOL:DISULFIDE INTERCHANGE PROTEIN DSBE"/>
    <property type="match status" value="1"/>
</dbReference>
<dbReference type="RefSeq" id="WP_129004535.1">
    <property type="nucleotide sequence ID" value="NZ_SDHZ01000002.1"/>
</dbReference>
<dbReference type="OrthoDB" id="750178at2"/>
<keyword evidence="7" id="KW-1185">Reference proteome</keyword>
<comment type="caution">
    <text evidence="6">The sequence shown here is derived from an EMBL/GenBank/DDBJ whole genome shotgun (WGS) entry which is preliminary data.</text>
</comment>
<feature type="domain" description="Thioredoxin" evidence="5">
    <location>
        <begin position="240"/>
        <end position="378"/>
    </location>
</feature>
<dbReference type="Pfam" id="PF00578">
    <property type="entry name" value="AhpC-TSA"/>
    <property type="match status" value="1"/>
</dbReference>
<dbReference type="GO" id="GO:0030313">
    <property type="term" value="C:cell envelope"/>
    <property type="evidence" value="ECO:0007669"/>
    <property type="project" value="UniProtKB-SubCell"/>
</dbReference>
<dbReference type="InterPro" id="IPR017937">
    <property type="entry name" value="Thioredoxin_CS"/>
</dbReference>
<name>A0A4Q1D4S5_9BACT</name>
<dbReference type="Pfam" id="PF14289">
    <property type="entry name" value="DUF4369"/>
    <property type="match status" value="1"/>
</dbReference>
<proteinExistence type="predicted"/>